<evidence type="ECO:0000259" key="8">
    <source>
        <dbReference type="SMART" id="SM01117"/>
    </source>
</evidence>
<keyword evidence="10" id="KW-1185">Reference proteome</keyword>
<keyword evidence="7" id="KW-0812">Transmembrane</keyword>
<evidence type="ECO:0000256" key="1">
    <source>
        <dbReference type="ARBA" id="ARBA00004240"/>
    </source>
</evidence>
<keyword evidence="4" id="KW-0256">Endoplasmic reticulum</keyword>
<dbReference type="PANTHER" id="PTHR10281">
    <property type="entry name" value="MEMBRANE-ASSOCIATED PROGESTERONE RECEPTOR COMPONENT-RELATED"/>
    <property type="match status" value="1"/>
</dbReference>
<organism evidence="9 10">
    <name type="scientific">Tribonema minus</name>
    <dbReference type="NCBI Taxonomy" id="303371"/>
    <lineage>
        <taxon>Eukaryota</taxon>
        <taxon>Sar</taxon>
        <taxon>Stramenopiles</taxon>
        <taxon>Ochrophyta</taxon>
        <taxon>PX clade</taxon>
        <taxon>Xanthophyceae</taxon>
        <taxon>Tribonematales</taxon>
        <taxon>Tribonemataceae</taxon>
        <taxon>Tribonema</taxon>
    </lineage>
</organism>
<dbReference type="PANTHER" id="PTHR10281:SF72">
    <property type="entry name" value="NEUDESIN"/>
    <property type="match status" value="1"/>
</dbReference>
<dbReference type="Gene3D" id="3.10.120.10">
    <property type="entry name" value="Cytochrome b5-like heme/steroid binding domain"/>
    <property type="match status" value="2"/>
</dbReference>
<evidence type="ECO:0000256" key="6">
    <source>
        <dbReference type="ARBA" id="ARBA00038357"/>
    </source>
</evidence>
<feature type="transmembrane region" description="Helical" evidence="7">
    <location>
        <begin position="17"/>
        <end position="35"/>
    </location>
</feature>
<dbReference type="EMBL" id="JAFCMP010000528">
    <property type="protein sequence ID" value="KAG5177177.1"/>
    <property type="molecule type" value="Genomic_DNA"/>
</dbReference>
<evidence type="ECO:0000256" key="3">
    <source>
        <dbReference type="ARBA" id="ARBA00022723"/>
    </source>
</evidence>
<name>A0A836C9I0_9STRA</name>
<dbReference type="SMART" id="SM01117">
    <property type="entry name" value="Cyt-b5"/>
    <property type="match status" value="2"/>
</dbReference>
<keyword evidence="7" id="KW-0472">Membrane</keyword>
<dbReference type="InterPro" id="IPR050577">
    <property type="entry name" value="MAPR/NEUFC/NENF-like"/>
</dbReference>
<evidence type="ECO:0000313" key="10">
    <source>
        <dbReference type="Proteomes" id="UP000664859"/>
    </source>
</evidence>
<accession>A0A836C9I0</accession>
<feature type="domain" description="Cytochrome b5 heme-binding" evidence="8">
    <location>
        <begin position="63"/>
        <end position="168"/>
    </location>
</feature>
<comment type="similarity">
    <text evidence="6">Belongs to the cytochrome b5 family. MAPR subfamily.</text>
</comment>
<reference evidence="9" key="1">
    <citation type="submission" date="2021-02" db="EMBL/GenBank/DDBJ databases">
        <title>First Annotated Genome of the Yellow-green Alga Tribonema minus.</title>
        <authorList>
            <person name="Mahan K.M."/>
        </authorList>
    </citation>
    <scope>NUCLEOTIDE SEQUENCE</scope>
    <source>
        <strain evidence="9">UTEX B ZZ1240</strain>
    </source>
</reference>
<evidence type="ECO:0000256" key="7">
    <source>
        <dbReference type="SAM" id="Phobius"/>
    </source>
</evidence>
<dbReference type="Pfam" id="PF00173">
    <property type="entry name" value="Cyt-b5"/>
    <property type="match status" value="2"/>
</dbReference>
<keyword evidence="5" id="KW-0408">Iron</keyword>
<comment type="caution">
    <text evidence="9">The sequence shown here is derived from an EMBL/GenBank/DDBJ whole genome shotgun (WGS) entry which is preliminary data.</text>
</comment>
<gene>
    <name evidence="9" type="ORF">JKP88DRAFT_333370</name>
</gene>
<dbReference type="InterPro" id="IPR036400">
    <property type="entry name" value="Cyt_B5-like_heme/steroid_sf"/>
</dbReference>
<dbReference type="InterPro" id="IPR001199">
    <property type="entry name" value="Cyt_B5-like_heme/steroid-bd"/>
</dbReference>
<proteinExistence type="inferred from homology"/>
<evidence type="ECO:0000256" key="2">
    <source>
        <dbReference type="ARBA" id="ARBA00022617"/>
    </source>
</evidence>
<comment type="subcellular location">
    <subcellularLocation>
        <location evidence="1">Endoplasmic reticulum</location>
    </subcellularLocation>
</comment>
<keyword evidence="2" id="KW-0349">Heme</keyword>
<sequence length="286" mass="30595">MHSIAKAALAQSANASLPVQVFAAVVLGAAVLRLLMRLGGARQGDVTAAAAKADREPEPLRNFTLEQLKAFTGVNAKGEDDEDVPIYVALRGEVFDVSQARHAYGKEGNYHIFAGHDASVSLARHSLDASDLNKMTWEELSHGERDTLDGWIQQFRDYKGYPMVGRVVTAPLPDPLPVYTKEQLAAGTGEGPIPDGAAAAPMLVAVAGKVFDVSYGGAPHYGKGCPYNLFVGRDASRALAKMSFDAENLDNPSIADLSLAEVGVMNDWAARFEKKGYRVVGTYPTC</sequence>
<keyword evidence="3" id="KW-0479">Metal-binding</keyword>
<dbReference type="AlphaFoldDB" id="A0A836C9I0"/>
<dbReference type="OrthoDB" id="547796at2759"/>
<dbReference type="GO" id="GO:0016020">
    <property type="term" value="C:membrane"/>
    <property type="evidence" value="ECO:0007669"/>
    <property type="project" value="TreeGrafter"/>
</dbReference>
<evidence type="ECO:0000256" key="4">
    <source>
        <dbReference type="ARBA" id="ARBA00022824"/>
    </source>
</evidence>
<dbReference type="SUPFAM" id="SSF55856">
    <property type="entry name" value="Cytochrome b5-like heme/steroid binding domain"/>
    <property type="match status" value="2"/>
</dbReference>
<evidence type="ECO:0000256" key="5">
    <source>
        <dbReference type="ARBA" id="ARBA00023004"/>
    </source>
</evidence>
<dbReference type="Proteomes" id="UP000664859">
    <property type="component" value="Unassembled WGS sequence"/>
</dbReference>
<keyword evidence="7" id="KW-1133">Transmembrane helix</keyword>
<feature type="domain" description="Cytochrome b5 heme-binding" evidence="8">
    <location>
        <begin position="179"/>
        <end position="284"/>
    </location>
</feature>
<evidence type="ECO:0000313" key="9">
    <source>
        <dbReference type="EMBL" id="KAG5177177.1"/>
    </source>
</evidence>
<protein>
    <recommendedName>
        <fullName evidence="8">Cytochrome b5 heme-binding domain-containing protein</fullName>
    </recommendedName>
</protein>
<dbReference type="GO" id="GO:0012505">
    <property type="term" value="C:endomembrane system"/>
    <property type="evidence" value="ECO:0007669"/>
    <property type="project" value="TreeGrafter"/>
</dbReference>